<dbReference type="PANTHER" id="PTHR34478:SF1">
    <property type="entry name" value="PROTEIN LEMA"/>
    <property type="match status" value="1"/>
</dbReference>
<dbReference type="Proteomes" id="UP000521199">
    <property type="component" value="Unassembled WGS sequence"/>
</dbReference>
<gene>
    <name evidence="6" type="ORF">HNQ52_001772</name>
</gene>
<evidence type="ECO:0000313" key="6">
    <source>
        <dbReference type="EMBL" id="MBB5208230.1"/>
    </source>
</evidence>
<comment type="caution">
    <text evidence="6">The sequence shown here is derived from an EMBL/GenBank/DDBJ whole genome shotgun (WGS) entry which is preliminary data.</text>
</comment>
<dbReference type="InterPro" id="IPR023353">
    <property type="entry name" value="LemA-like_dom_sf"/>
</dbReference>
<accession>A0A7W8D7J8</accession>
<evidence type="ECO:0000256" key="1">
    <source>
        <dbReference type="ARBA" id="ARBA00004167"/>
    </source>
</evidence>
<keyword evidence="7" id="KW-1185">Reference proteome</keyword>
<comment type="subcellular location">
    <subcellularLocation>
        <location evidence="1">Membrane</location>
        <topology evidence="1">Single-pass membrane protein</topology>
    </subcellularLocation>
</comment>
<dbReference type="EMBL" id="JACHHP010000003">
    <property type="protein sequence ID" value="MBB5208230.1"/>
    <property type="molecule type" value="Genomic_DNA"/>
</dbReference>
<evidence type="ECO:0000256" key="5">
    <source>
        <dbReference type="ARBA" id="ARBA00023136"/>
    </source>
</evidence>
<comment type="similarity">
    <text evidence="2">Belongs to the LemA family.</text>
</comment>
<protein>
    <submittedName>
        <fullName evidence="6">LemA protein</fullName>
    </submittedName>
</protein>
<dbReference type="Gene3D" id="1.20.1440.20">
    <property type="entry name" value="LemA-like domain"/>
    <property type="match status" value="1"/>
</dbReference>
<keyword evidence="3" id="KW-0812">Transmembrane</keyword>
<dbReference type="InterPro" id="IPR007156">
    <property type="entry name" value="MamQ_LemA"/>
</dbReference>
<dbReference type="AlphaFoldDB" id="A0A7W8D7J8"/>
<keyword evidence="4" id="KW-1133">Transmembrane helix</keyword>
<keyword evidence="5" id="KW-0472">Membrane</keyword>
<dbReference type="SUPFAM" id="SSF140478">
    <property type="entry name" value="LemA-like"/>
    <property type="match status" value="1"/>
</dbReference>
<sequence>MVWIALAALVLLLAVGVWIFNSLVRLRNQVRAAWADIDVQLLRRHDLVPRLVDAAQAYAAHERALFDSVAALRAQAIATTSPARLAELEAQLERSLLQVFALQEAYPALKASENFLQLQRDLVEVEDHLQYARRFYNGAVRDYNDAVQRVPAVFIARPLGFTDAEFFMADAAARIAPVVEVTP</sequence>
<dbReference type="PANTHER" id="PTHR34478">
    <property type="entry name" value="PROTEIN LEMA"/>
    <property type="match status" value="1"/>
</dbReference>
<dbReference type="Pfam" id="PF04011">
    <property type="entry name" value="LemA"/>
    <property type="match status" value="1"/>
</dbReference>
<dbReference type="RefSeq" id="WP_183960772.1">
    <property type="nucleotide sequence ID" value="NZ_JACHHP010000003.1"/>
</dbReference>
<evidence type="ECO:0000256" key="2">
    <source>
        <dbReference type="ARBA" id="ARBA00008854"/>
    </source>
</evidence>
<reference evidence="6 7" key="1">
    <citation type="submission" date="2020-08" db="EMBL/GenBank/DDBJ databases">
        <title>Genomic Encyclopedia of Type Strains, Phase IV (KMG-IV): sequencing the most valuable type-strain genomes for metagenomic binning, comparative biology and taxonomic classification.</title>
        <authorList>
            <person name="Goeker M."/>
        </authorList>
    </citation>
    <scope>NUCLEOTIDE SEQUENCE [LARGE SCALE GENOMIC DNA]</scope>
    <source>
        <strain evidence="6 7">DSM 24163</strain>
    </source>
</reference>
<proteinExistence type="inferred from homology"/>
<evidence type="ECO:0000256" key="4">
    <source>
        <dbReference type="ARBA" id="ARBA00022989"/>
    </source>
</evidence>
<evidence type="ECO:0000313" key="7">
    <source>
        <dbReference type="Proteomes" id="UP000521199"/>
    </source>
</evidence>
<organism evidence="6 7">
    <name type="scientific">Chiayiivirga flava</name>
    <dbReference type="NCBI Taxonomy" id="659595"/>
    <lineage>
        <taxon>Bacteria</taxon>
        <taxon>Pseudomonadati</taxon>
        <taxon>Pseudomonadota</taxon>
        <taxon>Gammaproteobacteria</taxon>
        <taxon>Lysobacterales</taxon>
        <taxon>Lysobacteraceae</taxon>
        <taxon>Chiayiivirga</taxon>
    </lineage>
</organism>
<dbReference type="GO" id="GO:0016020">
    <property type="term" value="C:membrane"/>
    <property type="evidence" value="ECO:0007669"/>
    <property type="project" value="UniProtKB-SubCell"/>
</dbReference>
<name>A0A7W8D7J8_9GAMM</name>
<evidence type="ECO:0000256" key="3">
    <source>
        <dbReference type="ARBA" id="ARBA00022692"/>
    </source>
</evidence>